<comment type="caution">
    <text evidence="2">The sequence shown here is derived from an EMBL/GenBank/DDBJ whole genome shotgun (WGS) entry which is preliminary data.</text>
</comment>
<accession>A0AAV5I265</accession>
<sequence>MPNHCLKLKKGMPTMLLRNVNPSLGLCNGTRIKITWLGEWVIEGKIMTGNKISKKVLIPRITMTSQQSKCLFILKRRQFPLRPCYAMTINKSQGQSLKHVGLYLPNPVFSYGQLYVATSRMTSPIGLKILIGHDEQDHESYTKNIVYYEAFNDLPQVTIK</sequence>
<feature type="domain" description="DNA helicase Pif1-like 2B" evidence="1">
    <location>
        <begin position="1"/>
        <end position="37"/>
    </location>
</feature>
<dbReference type="CDD" id="cd18809">
    <property type="entry name" value="SF1_C_RecD"/>
    <property type="match status" value="1"/>
</dbReference>
<evidence type="ECO:0000313" key="3">
    <source>
        <dbReference type="Proteomes" id="UP001054252"/>
    </source>
</evidence>
<evidence type="ECO:0000313" key="2">
    <source>
        <dbReference type="EMBL" id="GKU92982.1"/>
    </source>
</evidence>
<dbReference type="PANTHER" id="PTHR23274:SF53">
    <property type="entry name" value="ATP-DEPENDENT DNA HELICASE"/>
    <property type="match status" value="1"/>
</dbReference>
<proteinExistence type="predicted"/>
<name>A0AAV5I265_9ROSI</name>
<dbReference type="GO" id="GO:0006260">
    <property type="term" value="P:DNA replication"/>
    <property type="evidence" value="ECO:0007669"/>
    <property type="project" value="TreeGrafter"/>
</dbReference>
<dbReference type="EMBL" id="BPVZ01000006">
    <property type="protein sequence ID" value="GKU92982.1"/>
    <property type="molecule type" value="Genomic_DNA"/>
</dbReference>
<dbReference type="InterPro" id="IPR027417">
    <property type="entry name" value="P-loop_NTPase"/>
</dbReference>
<organism evidence="2 3">
    <name type="scientific">Rubroshorea leprosula</name>
    <dbReference type="NCBI Taxonomy" id="152421"/>
    <lineage>
        <taxon>Eukaryota</taxon>
        <taxon>Viridiplantae</taxon>
        <taxon>Streptophyta</taxon>
        <taxon>Embryophyta</taxon>
        <taxon>Tracheophyta</taxon>
        <taxon>Spermatophyta</taxon>
        <taxon>Magnoliopsida</taxon>
        <taxon>eudicotyledons</taxon>
        <taxon>Gunneridae</taxon>
        <taxon>Pentapetalae</taxon>
        <taxon>rosids</taxon>
        <taxon>malvids</taxon>
        <taxon>Malvales</taxon>
        <taxon>Dipterocarpaceae</taxon>
        <taxon>Rubroshorea</taxon>
    </lineage>
</organism>
<keyword evidence="3" id="KW-1185">Reference proteome</keyword>
<dbReference type="SUPFAM" id="SSF52540">
    <property type="entry name" value="P-loop containing nucleoside triphosphate hydrolases"/>
    <property type="match status" value="1"/>
</dbReference>
<dbReference type="InterPro" id="IPR049163">
    <property type="entry name" value="Pif1-like_2B_dom"/>
</dbReference>
<protein>
    <recommendedName>
        <fullName evidence="1">DNA helicase Pif1-like 2B domain-containing protein</fullName>
    </recommendedName>
</protein>
<dbReference type="AlphaFoldDB" id="A0AAV5I265"/>
<dbReference type="PANTHER" id="PTHR23274">
    <property type="entry name" value="DNA HELICASE-RELATED"/>
    <property type="match status" value="1"/>
</dbReference>
<reference evidence="2 3" key="1">
    <citation type="journal article" date="2021" name="Commun. Biol.">
        <title>The genome of Shorea leprosula (Dipterocarpaceae) highlights the ecological relevance of drought in aseasonal tropical rainforests.</title>
        <authorList>
            <person name="Ng K.K.S."/>
            <person name="Kobayashi M.J."/>
            <person name="Fawcett J.A."/>
            <person name="Hatakeyama M."/>
            <person name="Paape T."/>
            <person name="Ng C.H."/>
            <person name="Ang C.C."/>
            <person name="Tnah L.H."/>
            <person name="Lee C.T."/>
            <person name="Nishiyama T."/>
            <person name="Sese J."/>
            <person name="O'Brien M.J."/>
            <person name="Copetti D."/>
            <person name="Mohd Noor M.I."/>
            <person name="Ong R.C."/>
            <person name="Putra M."/>
            <person name="Sireger I.Z."/>
            <person name="Indrioko S."/>
            <person name="Kosugi Y."/>
            <person name="Izuno A."/>
            <person name="Isagi Y."/>
            <person name="Lee S.L."/>
            <person name="Shimizu K.K."/>
        </authorList>
    </citation>
    <scope>NUCLEOTIDE SEQUENCE [LARGE SCALE GENOMIC DNA]</scope>
    <source>
        <strain evidence="2">214</strain>
    </source>
</reference>
<dbReference type="Proteomes" id="UP001054252">
    <property type="component" value="Unassembled WGS sequence"/>
</dbReference>
<evidence type="ECO:0000259" key="1">
    <source>
        <dbReference type="Pfam" id="PF21530"/>
    </source>
</evidence>
<gene>
    <name evidence="2" type="ORF">SLEP1_g6630</name>
</gene>
<dbReference type="Gene3D" id="3.40.50.300">
    <property type="entry name" value="P-loop containing nucleotide triphosphate hydrolases"/>
    <property type="match status" value="1"/>
</dbReference>
<dbReference type="Pfam" id="PF21530">
    <property type="entry name" value="Pif1_2B_dom"/>
    <property type="match status" value="1"/>
</dbReference>
<dbReference type="GO" id="GO:0005657">
    <property type="term" value="C:replication fork"/>
    <property type="evidence" value="ECO:0007669"/>
    <property type="project" value="TreeGrafter"/>
</dbReference>